<dbReference type="EMBL" id="JASCZI010242537">
    <property type="protein sequence ID" value="MED6211383.1"/>
    <property type="molecule type" value="Genomic_DNA"/>
</dbReference>
<accession>A0ABU6YR39</accession>
<comment type="caution">
    <text evidence="1">The sequence shown here is derived from an EMBL/GenBank/DDBJ whole genome shotgun (WGS) entry which is preliminary data.</text>
</comment>
<keyword evidence="2" id="KW-1185">Reference proteome</keyword>
<protein>
    <submittedName>
        <fullName evidence="1">Uncharacterized protein</fullName>
    </submittedName>
</protein>
<gene>
    <name evidence="1" type="ORF">PIB30_073166</name>
</gene>
<dbReference type="Proteomes" id="UP001341840">
    <property type="component" value="Unassembled WGS sequence"/>
</dbReference>
<proteinExistence type="predicted"/>
<organism evidence="1 2">
    <name type="scientific">Stylosanthes scabra</name>
    <dbReference type="NCBI Taxonomy" id="79078"/>
    <lineage>
        <taxon>Eukaryota</taxon>
        <taxon>Viridiplantae</taxon>
        <taxon>Streptophyta</taxon>
        <taxon>Embryophyta</taxon>
        <taxon>Tracheophyta</taxon>
        <taxon>Spermatophyta</taxon>
        <taxon>Magnoliopsida</taxon>
        <taxon>eudicotyledons</taxon>
        <taxon>Gunneridae</taxon>
        <taxon>Pentapetalae</taxon>
        <taxon>rosids</taxon>
        <taxon>fabids</taxon>
        <taxon>Fabales</taxon>
        <taxon>Fabaceae</taxon>
        <taxon>Papilionoideae</taxon>
        <taxon>50 kb inversion clade</taxon>
        <taxon>dalbergioids sensu lato</taxon>
        <taxon>Dalbergieae</taxon>
        <taxon>Pterocarpus clade</taxon>
        <taxon>Stylosanthes</taxon>
    </lineage>
</organism>
<reference evidence="1 2" key="1">
    <citation type="journal article" date="2023" name="Plants (Basel)">
        <title>Bridging the Gap: Combining Genomics and Transcriptomics Approaches to Understand Stylosanthes scabra, an Orphan Legume from the Brazilian Caatinga.</title>
        <authorList>
            <person name="Ferreira-Neto J.R.C."/>
            <person name="da Silva M.D."/>
            <person name="Binneck E."/>
            <person name="de Melo N.F."/>
            <person name="da Silva R.H."/>
            <person name="de Melo A.L.T.M."/>
            <person name="Pandolfi V."/>
            <person name="Bustamante F.O."/>
            <person name="Brasileiro-Vidal A.C."/>
            <person name="Benko-Iseppon A.M."/>
        </authorList>
    </citation>
    <scope>NUCLEOTIDE SEQUENCE [LARGE SCALE GENOMIC DNA]</scope>
    <source>
        <tissue evidence="1">Leaves</tissue>
    </source>
</reference>
<sequence length="175" mass="20220">MLWDSQRVVVVYSRIEVVYAWTCPMWEERRGAGKMFPRICVELHAYAWKQGSVWGSKERRGAGKMFPCICVELHTYAWKQGSVWGSKVMVATHMRRVRKVEKLRVANGLGGKKVKMATHMRRDWRGRCDGHGGCWRHVRVDGLGRMGGKGCWGYGWHAYAWRARICVGSQSLFNK</sequence>
<evidence type="ECO:0000313" key="2">
    <source>
        <dbReference type="Proteomes" id="UP001341840"/>
    </source>
</evidence>
<evidence type="ECO:0000313" key="1">
    <source>
        <dbReference type="EMBL" id="MED6211383.1"/>
    </source>
</evidence>
<feature type="non-terminal residue" evidence="1">
    <location>
        <position position="175"/>
    </location>
</feature>
<name>A0ABU6YR39_9FABA</name>